<feature type="transmembrane region" description="Helical" evidence="7">
    <location>
        <begin position="301"/>
        <end position="323"/>
    </location>
</feature>
<evidence type="ECO:0000259" key="9">
    <source>
        <dbReference type="PROSITE" id="PS50929"/>
    </source>
</evidence>
<feature type="transmembrane region" description="Helical" evidence="7">
    <location>
        <begin position="111"/>
        <end position="131"/>
    </location>
</feature>
<dbReference type="PANTHER" id="PTHR43394">
    <property type="entry name" value="ATP-DEPENDENT PERMEASE MDL1, MITOCHONDRIAL"/>
    <property type="match status" value="1"/>
</dbReference>
<dbReference type="Pfam" id="PF00005">
    <property type="entry name" value="ABC_tran"/>
    <property type="match status" value="1"/>
</dbReference>
<feature type="transmembrane region" description="Helical" evidence="7">
    <location>
        <begin position="69"/>
        <end position="91"/>
    </location>
</feature>
<dbReference type="Proteomes" id="UP001432209">
    <property type="component" value="Chromosome"/>
</dbReference>
<protein>
    <submittedName>
        <fullName evidence="10">ABC transporter ATP-binding protein/permease</fullName>
    </submittedName>
</protein>
<keyword evidence="6 7" id="KW-0472">Membrane</keyword>
<dbReference type="SMART" id="SM00382">
    <property type="entry name" value="AAA"/>
    <property type="match status" value="1"/>
</dbReference>
<evidence type="ECO:0000256" key="6">
    <source>
        <dbReference type="ARBA" id="ARBA00023136"/>
    </source>
</evidence>
<reference evidence="10" key="1">
    <citation type="submission" date="2022-10" db="EMBL/GenBank/DDBJ databases">
        <title>The complete genomes of actinobacterial strains from the NBC collection.</title>
        <authorList>
            <person name="Joergensen T.S."/>
            <person name="Alvarez Arevalo M."/>
            <person name="Sterndorff E.B."/>
            <person name="Faurdal D."/>
            <person name="Vuksanovic O."/>
            <person name="Mourched A.-S."/>
            <person name="Charusanti P."/>
            <person name="Shaw S."/>
            <person name="Blin K."/>
            <person name="Weber T."/>
        </authorList>
    </citation>
    <scope>NUCLEOTIDE SEQUENCE</scope>
    <source>
        <strain evidence="10">NBC_01432</strain>
    </source>
</reference>
<evidence type="ECO:0000256" key="2">
    <source>
        <dbReference type="ARBA" id="ARBA00022692"/>
    </source>
</evidence>
<accession>A0ABZ1ZVJ4</accession>
<keyword evidence="5 7" id="KW-1133">Transmembrane helix</keyword>
<dbReference type="InterPro" id="IPR027417">
    <property type="entry name" value="P-loop_NTPase"/>
</dbReference>
<dbReference type="RefSeq" id="WP_329073868.1">
    <property type="nucleotide sequence ID" value="NZ_CP109495.1"/>
</dbReference>
<evidence type="ECO:0000313" key="11">
    <source>
        <dbReference type="Proteomes" id="UP001432209"/>
    </source>
</evidence>
<dbReference type="PROSITE" id="PS50929">
    <property type="entry name" value="ABC_TM1F"/>
    <property type="match status" value="1"/>
</dbReference>
<sequence>MRLLKRPKPVESAVSDSERELFGGPLRYDLGWTDHEWDFLETSLLSAVRAMPRMVAGTLRLAWRTDRPALLTVGVAEAGQGLTAALGLLVVNSVLGSLLADGSAADRVSDAVPALIAGAVVAVAGALLASWSTSAAGRLEPKVERAANEQYLHAAARVELEAIEDGEFRRLIDTAQHGPPSARRMVGACVATMNGVISLLAVGGVLTVLHPLLLPMLLLIAAPRGWGAMRVSQRRYLSVMAWVEHLRASRLIAGLLISRSAAHEVRVHGVGRFLLRHYRNMAESAETEATRLAKDKAATELLAAALSGVAALITYGAMAALIMSGRMELAVAGTAVVAVRSGSASLGALVMTTNSLHEESLYVRDMERFLTEAGNRSIPSGGLPLPEPTKVITLEGVSFSYPGRETPALAELSLTIPMGSVVALVGENGSGKSTLVKLLAGLHLPDSGRLAWDGVDVAEADREQIFDRVSLLTQDFERWPVTARANIEIGRPDAADGDLTAAARYSGADLIAETLPKGFDTLLARVFRGASELSGGQWQKFGLARAQYRDARMIVVDEPTSALDPGAEIAAFDRIRGLADERRAVVLVTHRMSGVRYADLIYVLHEGRLVEQGDHESLLAAGGRYASMFHMQAEQYGHGAGAGTGVPHQGGSAPKPT</sequence>
<dbReference type="InterPro" id="IPR039421">
    <property type="entry name" value="Type_1_exporter"/>
</dbReference>
<dbReference type="PANTHER" id="PTHR43394:SF1">
    <property type="entry name" value="ATP-BINDING CASSETTE SUB-FAMILY B MEMBER 10, MITOCHONDRIAL"/>
    <property type="match status" value="1"/>
</dbReference>
<dbReference type="GO" id="GO:0005524">
    <property type="term" value="F:ATP binding"/>
    <property type="evidence" value="ECO:0007669"/>
    <property type="project" value="UniProtKB-KW"/>
</dbReference>
<dbReference type="Gene3D" id="3.40.50.300">
    <property type="entry name" value="P-loop containing nucleotide triphosphate hydrolases"/>
    <property type="match status" value="1"/>
</dbReference>
<keyword evidence="11" id="KW-1185">Reference proteome</keyword>
<comment type="subcellular location">
    <subcellularLocation>
        <location evidence="1">Cell membrane</location>
        <topology evidence="1">Multi-pass membrane protein</topology>
    </subcellularLocation>
</comment>
<dbReference type="InterPro" id="IPR036640">
    <property type="entry name" value="ABC1_TM_sf"/>
</dbReference>
<proteinExistence type="predicted"/>
<keyword evidence="4 10" id="KW-0067">ATP-binding</keyword>
<dbReference type="Gene3D" id="1.20.1560.10">
    <property type="entry name" value="ABC transporter type 1, transmembrane domain"/>
    <property type="match status" value="1"/>
</dbReference>
<evidence type="ECO:0000256" key="7">
    <source>
        <dbReference type="SAM" id="Phobius"/>
    </source>
</evidence>
<dbReference type="InterPro" id="IPR003439">
    <property type="entry name" value="ABC_transporter-like_ATP-bd"/>
</dbReference>
<dbReference type="PROSITE" id="PS50893">
    <property type="entry name" value="ABC_TRANSPORTER_2"/>
    <property type="match status" value="1"/>
</dbReference>
<dbReference type="SUPFAM" id="SSF52540">
    <property type="entry name" value="P-loop containing nucleoside triphosphate hydrolases"/>
    <property type="match status" value="1"/>
</dbReference>
<evidence type="ECO:0000313" key="10">
    <source>
        <dbReference type="EMBL" id="WUX50301.1"/>
    </source>
</evidence>
<dbReference type="InterPro" id="IPR011527">
    <property type="entry name" value="ABC1_TM_dom"/>
</dbReference>
<name>A0ABZ1ZVJ4_STRNV</name>
<keyword evidence="2 7" id="KW-0812">Transmembrane</keyword>
<gene>
    <name evidence="10" type="ORF">OG442_01275</name>
</gene>
<evidence type="ECO:0000256" key="1">
    <source>
        <dbReference type="ARBA" id="ARBA00004651"/>
    </source>
</evidence>
<dbReference type="InterPro" id="IPR003593">
    <property type="entry name" value="AAA+_ATPase"/>
</dbReference>
<evidence type="ECO:0000256" key="5">
    <source>
        <dbReference type="ARBA" id="ARBA00022989"/>
    </source>
</evidence>
<organism evidence="10 11">
    <name type="scientific">Streptomyces niveus</name>
    <name type="common">Streptomyces spheroides</name>
    <dbReference type="NCBI Taxonomy" id="193462"/>
    <lineage>
        <taxon>Bacteria</taxon>
        <taxon>Bacillati</taxon>
        <taxon>Actinomycetota</taxon>
        <taxon>Actinomycetes</taxon>
        <taxon>Kitasatosporales</taxon>
        <taxon>Streptomycetaceae</taxon>
        <taxon>Streptomyces</taxon>
    </lineage>
</organism>
<feature type="transmembrane region" description="Helical" evidence="7">
    <location>
        <begin position="212"/>
        <end position="229"/>
    </location>
</feature>
<feature type="domain" description="ABC transporter" evidence="8">
    <location>
        <begin position="392"/>
        <end position="631"/>
    </location>
</feature>
<keyword evidence="3" id="KW-0547">Nucleotide-binding</keyword>
<feature type="transmembrane region" description="Helical" evidence="7">
    <location>
        <begin position="185"/>
        <end position="206"/>
    </location>
</feature>
<evidence type="ECO:0000256" key="4">
    <source>
        <dbReference type="ARBA" id="ARBA00022840"/>
    </source>
</evidence>
<dbReference type="EMBL" id="CP109495">
    <property type="protein sequence ID" value="WUX50301.1"/>
    <property type="molecule type" value="Genomic_DNA"/>
</dbReference>
<feature type="domain" description="ABC transmembrane type-1" evidence="9">
    <location>
        <begin position="81"/>
        <end position="358"/>
    </location>
</feature>
<evidence type="ECO:0000259" key="8">
    <source>
        <dbReference type="PROSITE" id="PS50893"/>
    </source>
</evidence>
<dbReference type="SUPFAM" id="SSF90123">
    <property type="entry name" value="ABC transporter transmembrane region"/>
    <property type="match status" value="1"/>
</dbReference>
<evidence type="ECO:0000256" key="3">
    <source>
        <dbReference type="ARBA" id="ARBA00022741"/>
    </source>
</evidence>